<evidence type="ECO:0000256" key="2">
    <source>
        <dbReference type="ARBA" id="ARBA00005464"/>
    </source>
</evidence>
<dbReference type="GO" id="GO:0051083">
    <property type="term" value="P:'de novo' cotranslational protein folding"/>
    <property type="evidence" value="ECO:0007669"/>
    <property type="project" value="TreeGrafter"/>
</dbReference>
<dbReference type="InterPro" id="IPR005215">
    <property type="entry name" value="Trig_fac"/>
</dbReference>
<keyword evidence="5 11" id="KW-0132">Cell division</keyword>
<evidence type="ECO:0000313" key="15">
    <source>
        <dbReference type="EMBL" id="QCW83425.1"/>
    </source>
</evidence>
<keyword evidence="16" id="KW-1185">Reference proteome</keyword>
<dbReference type="GO" id="GO:0043335">
    <property type="term" value="P:protein unfolding"/>
    <property type="evidence" value="ECO:0007669"/>
    <property type="project" value="TreeGrafter"/>
</dbReference>
<comment type="subcellular location">
    <subcellularLocation>
        <location evidence="11">Cytoplasm</location>
    </subcellularLocation>
    <text evidence="11">About half TF is bound to the ribosome near the polypeptide exit tunnel while the other half is free in the cytoplasm.</text>
</comment>
<evidence type="ECO:0000256" key="7">
    <source>
        <dbReference type="ARBA" id="ARBA00023186"/>
    </source>
</evidence>
<dbReference type="InterPro" id="IPR008881">
    <property type="entry name" value="Trigger_fac_ribosome-bd_bac"/>
</dbReference>
<organism evidence="15 16">
    <name type="scientific">Methylotuvimicrobium buryatense</name>
    <name type="common">Methylomicrobium buryatense</name>
    <dbReference type="NCBI Taxonomy" id="95641"/>
    <lineage>
        <taxon>Bacteria</taxon>
        <taxon>Pseudomonadati</taxon>
        <taxon>Pseudomonadota</taxon>
        <taxon>Gammaproteobacteria</taxon>
        <taxon>Methylococcales</taxon>
        <taxon>Methylococcaceae</taxon>
        <taxon>Methylotuvimicrobium</taxon>
    </lineage>
</organism>
<dbReference type="InterPro" id="IPR036611">
    <property type="entry name" value="Trigger_fac_ribosome-bd_sf"/>
</dbReference>
<dbReference type="GO" id="GO:0044183">
    <property type="term" value="F:protein folding chaperone"/>
    <property type="evidence" value="ECO:0007669"/>
    <property type="project" value="TreeGrafter"/>
</dbReference>
<dbReference type="InterPro" id="IPR001179">
    <property type="entry name" value="PPIase_FKBP_dom"/>
</dbReference>
<dbReference type="SUPFAM" id="SSF109998">
    <property type="entry name" value="Triger factor/SurA peptide-binding domain-like"/>
    <property type="match status" value="1"/>
</dbReference>
<comment type="catalytic activity">
    <reaction evidence="1 11 12">
        <text>[protein]-peptidylproline (omega=180) = [protein]-peptidylproline (omega=0)</text>
        <dbReference type="Rhea" id="RHEA:16237"/>
        <dbReference type="Rhea" id="RHEA-COMP:10747"/>
        <dbReference type="Rhea" id="RHEA-COMP:10748"/>
        <dbReference type="ChEBI" id="CHEBI:83833"/>
        <dbReference type="ChEBI" id="CHEBI:83834"/>
        <dbReference type="EC" id="5.2.1.8"/>
    </reaction>
</comment>
<dbReference type="OrthoDB" id="9767721at2"/>
<reference evidence="16" key="1">
    <citation type="journal article" date="2019" name="J. Bacteriol.">
        <title>A Mutagenic Screen Identifies a TonB-Dependent Receptor Required for the Lanthanide Metal Switch in the Type I Methanotroph 'Methylotuvimicrobium buryatense' 5GB1C.</title>
        <authorList>
            <person name="Groom J.D."/>
            <person name="Ford S.M."/>
            <person name="Pesesky M.W."/>
            <person name="Lidstrom M.E."/>
        </authorList>
    </citation>
    <scope>NUCLEOTIDE SEQUENCE [LARGE SCALE GENOMIC DNA]</scope>
    <source>
        <strain evidence="16">5GB1C</strain>
    </source>
</reference>
<dbReference type="EC" id="5.2.1.8" evidence="3 11"/>
<dbReference type="Gene3D" id="3.10.50.40">
    <property type="match status" value="1"/>
</dbReference>
<evidence type="ECO:0000256" key="13">
    <source>
        <dbReference type="RuleBase" id="RU003914"/>
    </source>
</evidence>
<evidence type="ECO:0000259" key="14">
    <source>
        <dbReference type="PROSITE" id="PS50059"/>
    </source>
</evidence>
<dbReference type="Gene3D" id="3.30.70.1050">
    <property type="entry name" value="Trigger factor ribosome-binding domain"/>
    <property type="match status" value="1"/>
</dbReference>
<keyword evidence="7 11" id="KW-0143">Chaperone</keyword>
<dbReference type="GO" id="GO:0015031">
    <property type="term" value="P:protein transport"/>
    <property type="evidence" value="ECO:0007669"/>
    <property type="project" value="UniProtKB-UniRule"/>
</dbReference>
<dbReference type="Gene3D" id="1.10.3120.10">
    <property type="entry name" value="Trigger factor, C-terminal domain"/>
    <property type="match status" value="1"/>
</dbReference>
<dbReference type="PIRSF" id="PIRSF003095">
    <property type="entry name" value="Trigger_factor"/>
    <property type="match status" value="1"/>
</dbReference>
<dbReference type="FunFam" id="3.10.50.40:FF:000001">
    <property type="entry name" value="Trigger factor"/>
    <property type="match status" value="1"/>
</dbReference>
<evidence type="ECO:0000256" key="8">
    <source>
        <dbReference type="ARBA" id="ARBA00023235"/>
    </source>
</evidence>
<comment type="similarity">
    <text evidence="2 11 13">Belongs to the FKBP-type PPIase family. Tig subfamily.</text>
</comment>
<dbReference type="SUPFAM" id="SSF54534">
    <property type="entry name" value="FKBP-like"/>
    <property type="match status" value="1"/>
</dbReference>
<dbReference type="PROSITE" id="PS50059">
    <property type="entry name" value="FKBP_PPIASE"/>
    <property type="match status" value="1"/>
</dbReference>
<evidence type="ECO:0000256" key="1">
    <source>
        <dbReference type="ARBA" id="ARBA00000971"/>
    </source>
</evidence>
<evidence type="ECO:0000256" key="4">
    <source>
        <dbReference type="ARBA" id="ARBA00016902"/>
    </source>
</evidence>
<dbReference type="Pfam" id="PF00254">
    <property type="entry name" value="FKBP_C"/>
    <property type="match status" value="1"/>
</dbReference>
<dbReference type="EMBL" id="CP035467">
    <property type="protein sequence ID" value="QCW83425.1"/>
    <property type="molecule type" value="Genomic_DNA"/>
</dbReference>
<feature type="domain" description="PPIase FKBP-type" evidence="14">
    <location>
        <begin position="159"/>
        <end position="244"/>
    </location>
</feature>
<dbReference type="InterPro" id="IPR037041">
    <property type="entry name" value="Trigger_fac_C_sf"/>
</dbReference>
<name>A0A4V1IK25_METBY</name>
<keyword evidence="11" id="KW-0963">Cytoplasm</keyword>
<keyword evidence="8 11" id="KW-0413">Isomerase</keyword>
<dbReference type="HAMAP" id="MF_00303">
    <property type="entry name" value="Trigger_factor_Tig"/>
    <property type="match status" value="1"/>
</dbReference>
<evidence type="ECO:0000256" key="3">
    <source>
        <dbReference type="ARBA" id="ARBA00013194"/>
    </source>
</evidence>
<dbReference type="NCBIfam" id="TIGR00115">
    <property type="entry name" value="tig"/>
    <property type="match status" value="1"/>
</dbReference>
<dbReference type="PANTHER" id="PTHR30560:SF3">
    <property type="entry name" value="TRIGGER FACTOR-LIKE PROTEIN TIG, CHLOROPLASTIC"/>
    <property type="match status" value="1"/>
</dbReference>
<dbReference type="STRING" id="675511.GCA_000341735_00025"/>
<dbReference type="Proteomes" id="UP000305881">
    <property type="component" value="Chromosome"/>
</dbReference>
<evidence type="ECO:0000256" key="12">
    <source>
        <dbReference type="PROSITE-ProRule" id="PRU00277"/>
    </source>
</evidence>
<evidence type="ECO:0000256" key="6">
    <source>
        <dbReference type="ARBA" id="ARBA00023110"/>
    </source>
</evidence>
<dbReference type="AlphaFoldDB" id="A0A4V1IK25"/>
<comment type="domain">
    <text evidence="11">Consists of 3 domains; the N-terminus binds the ribosome, the middle domain has PPIase activity, while the C-terminus has intrinsic chaperone activity on its own.</text>
</comment>
<evidence type="ECO:0000313" key="16">
    <source>
        <dbReference type="Proteomes" id="UP000305881"/>
    </source>
</evidence>
<dbReference type="PANTHER" id="PTHR30560">
    <property type="entry name" value="TRIGGER FACTOR CHAPERONE AND PEPTIDYL-PROLYL CIS/TRANS ISOMERASE"/>
    <property type="match status" value="1"/>
</dbReference>
<gene>
    <name evidence="11" type="primary">tig</name>
    <name evidence="15" type="ORF">EQU24_15125</name>
</gene>
<dbReference type="InterPro" id="IPR008880">
    <property type="entry name" value="Trigger_fac_C"/>
</dbReference>
<dbReference type="InterPro" id="IPR046357">
    <property type="entry name" value="PPIase_dom_sf"/>
</dbReference>
<dbReference type="GO" id="GO:0051301">
    <property type="term" value="P:cell division"/>
    <property type="evidence" value="ECO:0007669"/>
    <property type="project" value="UniProtKB-KW"/>
</dbReference>
<proteinExistence type="inferred from homology"/>
<dbReference type="SUPFAM" id="SSF102735">
    <property type="entry name" value="Trigger factor ribosome-binding domain"/>
    <property type="match status" value="1"/>
</dbReference>
<dbReference type="GO" id="GO:0043022">
    <property type="term" value="F:ribosome binding"/>
    <property type="evidence" value="ECO:0007669"/>
    <property type="project" value="TreeGrafter"/>
</dbReference>
<dbReference type="GO" id="GO:0005737">
    <property type="term" value="C:cytoplasm"/>
    <property type="evidence" value="ECO:0007669"/>
    <property type="project" value="UniProtKB-SubCell"/>
</dbReference>
<keyword evidence="9 11" id="KW-0131">Cell cycle</keyword>
<dbReference type="GO" id="GO:0003755">
    <property type="term" value="F:peptidyl-prolyl cis-trans isomerase activity"/>
    <property type="evidence" value="ECO:0007669"/>
    <property type="project" value="UniProtKB-UniRule"/>
</dbReference>
<dbReference type="KEGG" id="mbur:EQU24_15125"/>
<dbReference type="RefSeq" id="WP_017838699.1">
    <property type="nucleotide sequence ID" value="NZ_CP035467.1"/>
</dbReference>
<evidence type="ECO:0000256" key="11">
    <source>
        <dbReference type="HAMAP-Rule" id="MF_00303"/>
    </source>
</evidence>
<keyword evidence="6 11" id="KW-0697">Rotamase</keyword>
<dbReference type="Pfam" id="PF05698">
    <property type="entry name" value="Trigger_C"/>
    <property type="match status" value="1"/>
</dbReference>
<dbReference type="Pfam" id="PF05697">
    <property type="entry name" value="Trigger_N"/>
    <property type="match status" value="1"/>
</dbReference>
<evidence type="ECO:0000256" key="10">
    <source>
        <dbReference type="ARBA" id="ARBA00029986"/>
    </source>
</evidence>
<sequence>MQVSVEKTSELSRKMTVSVPEEIVKEKMENRFKSLAREVKLDGFRPGKVPQHVVKKMFKDRVREEIAGDLIQSTYFEALQEQNLRPAGYPHIQPIDESEGFQYTAEFEVYPEISLQGIDGIEVVRKVASVEEADLDAMIEQIKNQNKTWTPVERPAQTNDQVWISFSGVCEGENFTDGKVDDYPVEIGANKMIPGFEDNLIGLSAGDVKTFTVTFPEQYGNAKLAGKPAEFEVSVAKVEESVVPEIDADFLKNYGVLEGDLATFKNDVKANMERELRQSLRNNLKTAVMDSLYANISVSLPKTLVDQEVEEIIKPYAENAKKQNRKLDESELPRDVFEEQARRRVALGLILSEVIQANNIKVDEAKVRSTIEDMAQSYERSQDVINWYYSDENRLNEIRQLVLEDQTVEWIVERAKVTDEKVSFDAIMGKK</sequence>
<protein>
    <recommendedName>
        <fullName evidence="4 11">Trigger factor</fullName>
        <shortName evidence="11">TF</shortName>
        <ecNumber evidence="3 11">5.2.1.8</ecNumber>
    </recommendedName>
    <alternativeName>
        <fullName evidence="10 11">PPIase</fullName>
    </alternativeName>
</protein>
<evidence type="ECO:0000256" key="5">
    <source>
        <dbReference type="ARBA" id="ARBA00022618"/>
    </source>
</evidence>
<comment type="function">
    <text evidence="11">Involved in protein export. Acts as a chaperone by maintaining the newly synthesized protein in an open conformation. Functions as a peptidyl-prolyl cis-trans isomerase.</text>
</comment>
<accession>A0A4V1IK25</accession>
<evidence type="ECO:0000256" key="9">
    <source>
        <dbReference type="ARBA" id="ARBA00023306"/>
    </source>
</evidence>
<dbReference type="InterPro" id="IPR027304">
    <property type="entry name" value="Trigger_fact/SurA_dom_sf"/>
</dbReference>